<reference evidence="2" key="1">
    <citation type="submission" date="2022-11" db="EMBL/GenBank/DDBJ databases">
        <title>Genome Sequence of Cubamyces cubensis.</title>
        <authorList>
            <person name="Buettner E."/>
        </authorList>
    </citation>
    <scope>NUCLEOTIDE SEQUENCE</scope>
    <source>
        <strain evidence="2">MPL-01</strain>
    </source>
</reference>
<comment type="caution">
    <text evidence="2">The sequence shown here is derived from an EMBL/GenBank/DDBJ whole genome shotgun (WGS) entry which is preliminary data.</text>
</comment>
<proteinExistence type="predicted"/>
<evidence type="ECO:0000313" key="3">
    <source>
        <dbReference type="Proteomes" id="UP001215151"/>
    </source>
</evidence>
<dbReference type="EMBL" id="JAPEVG010000753">
    <property type="protein sequence ID" value="KAJ8455583.1"/>
    <property type="molecule type" value="Genomic_DNA"/>
</dbReference>
<dbReference type="Gene3D" id="1.20.1170.10">
    <property type="match status" value="1"/>
</dbReference>
<evidence type="ECO:0000313" key="2">
    <source>
        <dbReference type="EMBL" id="KAJ8455583.1"/>
    </source>
</evidence>
<gene>
    <name evidence="2" type="ORF">ONZ51_g12394</name>
</gene>
<dbReference type="AlphaFoldDB" id="A0AAD7TFV3"/>
<accession>A0AAD7TFV3</accession>
<sequence length="312" mass="35047">MTIVDSSSTQQAQLQDFIETSEGHERFAASFQSADPTEDIQALAVNIREIKHAFRELGDHFGVLDKRMKRRKFSFLRQTGDTSLRAQWKKLHTITNKNIENAKSFRDHFSGLSDDIRLFSIGLREKVESAKERDDSLLNTLSEAYGELGKLEARLGTVSKELSDFSSACIANLTAGAREAGRFFIKFAPNAVHSAMASVIDAVPQGIDAARKRAEVANLQAQIRETQERIAKLRRHRGAVRELAELMQRANVVVDNVSFRIDALSDIWGHLNRDMVELNSMLNTVVSGDVVSQVQDFFFASRHHLMQLGFIV</sequence>
<evidence type="ECO:0000256" key="1">
    <source>
        <dbReference type="SAM" id="Coils"/>
    </source>
</evidence>
<organism evidence="2 3">
    <name type="scientific">Trametes cubensis</name>
    <dbReference type="NCBI Taxonomy" id="1111947"/>
    <lineage>
        <taxon>Eukaryota</taxon>
        <taxon>Fungi</taxon>
        <taxon>Dikarya</taxon>
        <taxon>Basidiomycota</taxon>
        <taxon>Agaricomycotina</taxon>
        <taxon>Agaricomycetes</taxon>
        <taxon>Polyporales</taxon>
        <taxon>Polyporaceae</taxon>
        <taxon>Trametes</taxon>
    </lineage>
</organism>
<feature type="coiled-coil region" evidence="1">
    <location>
        <begin position="209"/>
        <end position="236"/>
    </location>
</feature>
<protein>
    <submittedName>
        <fullName evidence="2">Uncharacterized protein</fullName>
    </submittedName>
</protein>
<dbReference type="Proteomes" id="UP001215151">
    <property type="component" value="Unassembled WGS sequence"/>
</dbReference>
<keyword evidence="3" id="KW-1185">Reference proteome</keyword>
<name>A0AAD7TFV3_9APHY</name>
<keyword evidence="1" id="KW-0175">Coiled coil</keyword>
<dbReference type="SUPFAM" id="SSF58100">
    <property type="entry name" value="Bacterial hemolysins"/>
    <property type="match status" value="1"/>
</dbReference>